<dbReference type="Gene3D" id="3.30.70.100">
    <property type="match status" value="1"/>
</dbReference>
<dbReference type="SUPFAM" id="SSF54909">
    <property type="entry name" value="Dimeric alpha+beta barrel"/>
    <property type="match status" value="1"/>
</dbReference>
<sequence length="112" mass="13986">MFYRRKFYLVKKEFVETFNDHFKHTNLPNQLKHGSRLVGRWMKDHDEETVEIFAIWEYDSHEDYVRIETSIRNDEDHLKRIRDWYEEHGGREFVAKEYIIEMKNEELESTVW</sequence>
<proteinExistence type="predicted"/>
<reference evidence="2 3" key="1">
    <citation type="submission" date="2018-06" db="EMBL/GenBank/DDBJ databases">
        <title>Freshwater and sediment microbial communities from various areas in North America, analyzing microbe dynamics in response to fracking.</title>
        <authorList>
            <person name="Lamendella R."/>
        </authorList>
    </citation>
    <scope>NUCLEOTIDE SEQUENCE [LARGE SCALE GENOMIC DNA]</scope>
    <source>
        <strain evidence="2 3">97B</strain>
    </source>
</reference>
<name>A0A366EB55_9BACI</name>
<dbReference type="OrthoDB" id="9816289at2"/>
<dbReference type="AlphaFoldDB" id="A0A366EB55"/>
<dbReference type="InterPro" id="IPR012577">
    <property type="entry name" value="NIPSNAP"/>
</dbReference>
<dbReference type="EMBL" id="QNRJ01000032">
    <property type="protein sequence ID" value="RBO99613.1"/>
    <property type="molecule type" value="Genomic_DNA"/>
</dbReference>
<feature type="domain" description="NIPSNAP" evidence="1">
    <location>
        <begin position="8"/>
        <end position="76"/>
    </location>
</feature>
<gene>
    <name evidence="2" type="ORF">DET59_13229</name>
</gene>
<organism evidence="2 3">
    <name type="scientific">Rossellomorea aquimaris</name>
    <dbReference type="NCBI Taxonomy" id="189382"/>
    <lineage>
        <taxon>Bacteria</taxon>
        <taxon>Bacillati</taxon>
        <taxon>Bacillota</taxon>
        <taxon>Bacilli</taxon>
        <taxon>Bacillales</taxon>
        <taxon>Bacillaceae</taxon>
        <taxon>Rossellomorea</taxon>
    </lineage>
</organism>
<evidence type="ECO:0000259" key="1">
    <source>
        <dbReference type="Pfam" id="PF07978"/>
    </source>
</evidence>
<evidence type="ECO:0000313" key="3">
    <source>
        <dbReference type="Proteomes" id="UP000252118"/>
    </source>
</evidence>
<evidence type="ECO:0000313" key="2">
    <source>
        <dbReference type="EMBL" id="RBO99613.1"/>
    </source>
</evidence>
<dbReference type="InterPro" id="IPR011008">
    <property type="entry name" value="Dimeric_a/b-barrel"/>
</dbReference>
<comment type="caution">
    <text evidence="2">The sequence shown here is derived from an EMBL/GenBank/DDBJ whole genome shotgun (WGS) entry which is preliminary data.</text>
</comment>
<accession>A0A366EB55</accession>
<dbReference type="Proteomes" id="UP000252118">
    <property type="component" value="Unassembled WGS sequence"/>
</dbReference>
<protein>
    <submittedName>
        <fullName evidence="2">NIPSNAP protein</fullName>
    </submittedName>
</protein>
<dbReference type="RefSeq" id="WP_113971466.1">
    <property type="nucleotide sequence ID" value="NZ_QNRJ01000032.1"/>
</dbReference>
<dbReference type="Pfam" id="PF07978">
    <property type="entry name" value="NIPSNAP"/>
    <property type="match status" value="1"/>
</dbReference>